<keyword evidence="5 8" id="KW-0812">Transmembrane</keyword>
<keyword evidence="3" id="KW-0813">Transport</keyword>
<sequence>MQLRKHKKAILLGITLLCFISLILAYIFNKSINSIINIIVASFILAYTLTPIRDGFEAKFRISKKISSIVVILIIIGIITACIIVIVPTLFNEISNISNIFDNVSSLLEGMLKKNNLDDFSTTNVIYNEILEKGNAFWTNFSENAVENLMSIGDNAMSLAIIPIMVYYFLCDGNKIYSKMLLLLPTSKRGLTKKILSDIDRVLTRYITSQLMLSGLIGGLTLILLLVLKVKFPLWISILNAILNIIPYFGPIFGAVPAVIVALLDSPIKAFWVIVGMFIIQQLEGDILSPKITGDSTEMHPFVIIILLLIGDKFGGFVGMVLVVPIAVIIKVLYDDINYYLF</sequence>
<name>A0A0B5QA72_CLOBE</name>
<dbReference type="InterPro" id="IPR002549">
    <property type="entry name" value="AI-2E-like"/>
</dbReference>
<evidence type="ECO:0000256" key="2">
    <source>
        <dbReference type="ARBA" id="ARBA00009773"/>
    </source>
</evidence>
<dbReference type="EMBL" id="CP010086">
    <property type="protein sequence ID" value="AJG97840.1"/>
    <property type="molecule type" value="Genomic_DNA"/>
</dbReference>
<comment type="similarity">
    <text evidence="2">Belongs to the autoinducer-2 exporter (AI-2E) (TC 2.A.86) family.</text>
</comment>
<dbReference type="KEGG" id="cbei:LF65_01226"/>
<dbReference type="PANTHER" id="PTHR21716">
    <property type="entry name" value="TRANSMEMBRANE PROTEIN"/>
    <property type="match status" value="1"/>
</dbReference>
<dbReference type="Proteomes" id="UP000031866">
    <property type="component" value="Chromosome"/>
</dbReference>
<evidence type="ECO:0000256" key="6">
    <source>
        <dbReference type="ARBA" id="ARBA00022989"/>
    </source>
</evidence>
<evidence type="ECO:0000313" key="9">
    <source>
        <dbReference type="EMBL" id="AJG97840.1"/>
    </source>
</evidence>
<feature type="transmembrane region" description="Helical" evidence="8">
    <location>
        <begin position="34"/>
        <end position="50"/>
    </location>
</feature>
<feature type="transmembrane region" description="Helical" evidence="8">
    <location>
        <begin position="149"/>
        <end position="170"/>
    </location>
</feature>
<keyword evidence="6 8" id="KW-1133">Transmembrane helix</keyword>
<accession>A0A0B5QA72</accession>
<evidence type="ECO:0000256" key="7">
    <source>
        <dbReference type="ARBA" id="ARBA00023136"/>
    </source>
</evidence>
<evidence type="ECO:0000256" key="5">
    <source>
        <dbReference type="ARBA" id="ARBA00022692"/>
    </source>
</evidence>
<feature type="transmembrane region" description="Helical" evidence="8">
    <location>
        <begin position="234"/>
        <end position="263"/>
    </location>
</feature>
<dbReference type="OrthoDB" id="9793390at2"/>
<evidence type="ECO:0000256" key="8">
    <source>
        <dbReference type="SAM" id="Phobius"/>
    </source>
</evidence>
<proteinExistence type="inferred from homology"/>
<evidence type="ECO:0000256" key="4">
    <source>
        <dbReference type="ARBA" id="ARBA00022475"/>
    </source>
</evidence>
<dbReference type="AlphaFoldDB" id="A0A0B5QA72"/>
<evidence type="ECO:0000313" key="10">
    <source>
        <dbReference type="Proteomes" id="UP000031866"/>
    </source>
</evidence>
<keyword evidence="7 8" id="KW-0472">Membrane</keyword>
<dbReference type="Pfam" id="PF01594">
    <property type="entry name" value="AI-2E_transport"/>
    <property type="match status" value="1"/>
</dbReference>
<feature type="transmembrane region" description="Helical" evidence="8">
    <location>
        <begin position="70"/>
        <end position="91"/>
    </location>
</feature>
<feature type="transmembrane region" description="Helical" evidence="8">
    <location>
        <begin position="211"/>
        <end position="228"/>
    </location>
</feature>
<dbReference type="STRING" id="1520.LF65_01226"/>
<feature type="transmembrane region" description="Helical" evidence="8">
    <location>
        <begin position="9"/>
        <end position="28"/>
    </location>
</feature>
<protein>
    <submittedName>
        <fullName evidence="9">Permease</fullName>
    </submittedName>
</protein>
<evidence type="ECO:0000256" key="1">
    <source>
        <dbReference type="ARBA" id="ARBA00004651"/>
    </source>
</evidence>
<evidence type="ECO:0000256" key="3">
    <source>
        <dbReference type="ARBA" id="ARBA00022448"/>
    </source>
</evidence>
<dbReference type="RefSeq" id="WP_041894889.1">
    <property type="nucleotide sequence ID" value="NZ_CP010086.2"/>
</dbReference>
<reference evidence="10" key="1">
    <citation type="submission" date="2014-12" db="EMBL/GenBank/DDBJ databases">
        <title>Genome sequence of Clostridium beijerinckii strain 59B.</title>
        <authorList>
            <person name="Little G.T."/>
            <person name="Minton N.P."/>
        </authorList>
    </citation>
    <scope>NUCLEOTIDE SEQUENCE [LARGE SCALE GENOMIC DNA]</scope>
    <source>
        <strain evidence="10">59B</strain>
    </source>
</reference>
<dbReference type="PANTHER" id="PTHR21716:SF53">
    <property type="entry name" value="PERMEASE PERM-RELATED"/>
    <property type="match status" value="1"/>
</dbReference>
<keyword evidence="4" id="KW-1003">Cell membrane</keyword>
<comment type="subcellular location">
    <subcellularLocation>
        <location evidence="1">Cell membrane</location>
        <topology evidence="1">Multi-pass membrane protein</topology>
    </subcellularLocation>
</comment>
<organism evidence="9 10">
    <name type="scientific">Clostridium beijerinckii</name>
    <name type="common">Clostridium MP</name>
    <dbReference type="NCBI Taxonomy" id="1520"/>
    <lineage>
        <taxon>Bacteria</taxon>
        <taxon>Bacillati</taxon>
        <taxon>Bacillota</taxon>
        <taxon>Clostridia</taxon>
        <taxon>Eubacteriales</taxon>
        <taxon>Clostridiaceae</taxon>
        <taxon>Clostridium</taxon>
    </lineage>
</organism>
<feature type="transmembrane region" description="Helical" evidence="8">
    <location>
        <begin position="301"/>
        <end position="334"/>
    </location>
</feature>
<dbReference type="GO" id="GO:0055085">
    <property type="term" value="P:transmembrane transport"/>
    <property type="evidence" value="ECO:0007669"/>
    <property type="project" value="TreeGrafter"/>
</dbReference>
<gene>
    <name evidence="9" type="ORF">LF65_01226</name>
</gene>
<dbReference type="GO" id="GO:0005886">
    <property type="term" value="C:plasma membrane"/>
    <property type="evidence" value="ECO:0007669"/>
    <property type="project" value="UniProtKB-SubCell"/>
</dbReference>